<dbReference type="Pfam" id="PF04389">
    <property type="entry name" value="Peptidase_M28"/>
    <property type="match status" value="1"/>
</dbReference>
<dbReference type="GO" id="GO:0016603">
    <property type="term" value="F:glutaminyl-peptide cyclotransferase activity"/>
    <property type="evidence" value="ECO:0007669"/>
    <property type="project" value="UniProtKB-EC"/>
</dbReference>
<organism evidence="7 8">
    <name type="scientific">Fasciolopsis buskii</name>
    <dbReference type="NCBI Taxonomy" id="27845"/>
    <lineage>
        <taxon>Eukaryota</taxon>
        <taxon>Metazoa</taxon>
        <taxon>Spiralia</taxon>
        <taxon>Lophotrochozoa</taxon>
        <taxon>Platyhelminthes</taxon>
        <taxon>Trematoda</taxon>
        <taxon>Digenea</taxon>
        <taxon>Plagiorchiida</taxon>
        <taxon>Echinostomata</taxon>
        <taxon>Echinostomatoidea</taxon>
        <taxon>Fasciolidae</taxon>
        <taxon>Fasciolopsis</taxon>
    </lineage>
</organism>
<name>A0A8E0S6L2_9TREM</name>
<reference evidence="7" key="1">
    <citation type="submission" date="2019-05" db="EMBL/GenBank/DDBJ databases">
        <title>Annotation for the trematode Fasciolopsis buski.</title>
        <authorList>
            <person name="Choi Y.-J."/>
        </authorList>
    </citation>
    <scope>NUCLEOTIDE SEQUENCE</scope>
    <source>
        <strain evidence="7">HT</strain>
        <tissue evidence="7">Whole worm</tissue>
    </source>
</reference>
<evidence type="ECO:0000256" key="5">
    <source>
        <dbReference type="ARBA" id="ARBA00023315"/>
    </source>
</evidence>
<dbReference type="Gene3D" id="3.40.630.10">
    <property type="entry name" value="Zn peptidases"/>
    <property type="match status" value="1"/>
</dbReference>
<dbReference type="PANTHER" id="PTHR12283:SF6">
    <property type="entry name" value="GLUTAMINYL-PEPTIDE CYCLOTRANSFERASE-RELATED"/>
    <property type="match status" value="1"/>
</dbReference>
<protein>
    <recommendedName>
        <fullName evidence="3">glutaminyl-peptide cyclotransferase</fullName>
        <ecNumber evidence="3">2.3.2.5</ecNumber>
    </recommendedName>
</protein>
<evidence type="ECO:0000313" key="7">
    <source>
        <dbReference type="EMBL" id="KAA0197505.1"/>
    </source>
</evidence>
<evidence type="ECO:0000256" key="4">
    <source>
        <dbReference type="ARBA" id="ARBA00022679"/>
    </source>
</evidence>
<keyword evidence="8" id="KW-1185">Reference proteome</keyword>
<dbReference type="GO" id="GO:0008270">
    <property type="term" value="F:zinc ion binding"/>
    <property type="evidence" value="ECO:0007669"/>
    <property type="project" value="TreeGrafter"/>
</dbReference>
<dbReference type="EMBL" id="LUCM01002343">
    <property type="protein sequence ID" value="KAA0197505.1"/>
    <property type="molecule type" value="Genomic_DNA"/>
</dbReference>
<comment type="catalytic activity">
    <reaction evidence="1">
        <text>N-terminal L-glutaminyl-[peptide] = N-terminal 5-oxo-L-prolyl-[peptide] + NH4(+)</text>
        <dbReference type="Rhea" id="RHEA:23652"/>
        <dbReference type="Rhea" id="RHEA-COMP:11736"/>
        <dbReference type="Rhea" id="RHEA-COMP:11846"/>
        <dbReference type="ChEBI" id="CHEBI:28938"/>
        <dbReference type="ChEBI" id="CHEBI:64722"/>
        <dbReference type="ChEBI" id="CHEBI:87215"/>
        <dbReference type="EC" id="2.3.2.5"/>
    </reaction>
</comment>
<sequence length="336" mass="38223">MNLTSTDLHAITKRTSPDDLEEVFRNINVIRVVGTPNHTSVQKVRSFMCRYECMHAVRGYVEIYLLMPIALSKNFIGYITDYLTDRGWSVELDSFCESTVIGPKTFHNIIGRLPNVLSVQNLILACHYDSKDLPNFHGSIDSAMPCAILLKVADILTDSITRQKNPVLGIRLIFFDGEEAFLHWNETDSLYGSRHLAEKWSVPGPDGQTELAKIKLFVLLDLIGAPELWIPDYGYTSEPYFELLTRLEHAMRQSSLLRYRHGSSKSYFYGSVHGQIQDDHIPFLRRNVPILHLIPASFPAVWHTLQDNADSISWDVSVDMLNLMTAFVQACLHLVL</sequence>
<evidence type="ECO:0000256" key="1">
    <source>
        <dbReference type="ARBA" id="ARBA00000001"/>
    </source>
</evidence>
<dbReference type="InterPro" id="IPR007484">
    <property type="entry name" value="Peptidase_M28"/>
</dbReference>
<comment type="similarity">
    <text evidence="2">Belongs to the glutaminyl-peptide cyclotransferase family.</text>
</comment>
<dbReference type="AlphaFoldDB" id="A0A8E0S6L2"/>
<dbReference type="InterPro" id="IPR040234">
    <property type="entry name" value="QC/QCL"/>
</dbReference>
<keyword evidence="5" id="KW-0012">Acyltransferase</keyword>
<comment type="caution">
    <text evidence="7">The sequence shown here is derived from an EMBL/GenBank/DDBJ whole genome shotgun (WGS) entry which is preliminary data.</text>
</comment>
<proteinExistence type="inferred from homology"/>
<dbReference type="SUPFAM" id="SSF53187">
    <property type="entry name" value="Zn-dependent exopeptidases"/>
    <property type="match status" value="1"/>
</dbReference>
<accession>A0A8E0S6L2</accession>
<feature type="domain" description="Peptidase M28" evidence="6">
    <location>
        <begin position="108"/>
        <end position="327"/>
    </location>
</feature>
<dbReference type="PANTHER" id="PTHR12283">
    <property type="entry name" value="GLUTAMINYL-PEPTIDE CYCLOTRANSFERASE"/>
    <property type="match status" value="1"/>
</dbReference>
<dbReference type="EC" id="2.3.2.5" evidence="3"/>
<dbReference type="Proteomes" id="UP000728185">
    <property type="component" value="Unassembled WGS sequence"/>
</dbReference>
<keyword evidence="4" id="KW-0808">Transferase</keyword>
<evidence type="ECO:0000259" key="6">
    <source>
        <dbReference type="Pfam" id="PF04389"/>
    </source>
</evidence>
<gene>
    <name evidence="7" type="ORF">FBUS_01193</name>
</gene>
<evidence type="ECO:0000313" key="8">
    <source>
        <dbReference type="Proteomes" id="UP000728185"/>
    </source>
</evidence>
<dbReference type="OrthoDB" id="3907302at2759"/>
<evidence type="ECO:0000256" key="3">
    <source>
        <dbReference type="ARBA" id="ARBA00012012"/>
    </source>
</evidence>
<evidence type="ECO:0000256" key="2">
    <source>
        <dbReference type="ARBA" id="ARBA00006014"/>
    </source>
</evidence>